<keyword evidence="2" id="KW-1185">Reference proteome</keyword>
<evidence type="ECO:0000313" key="2">
    <source>
        <dbReference type="Proteomes" id="UP000296455"/>
    </source>
</evidence>
<protein>
    <submittedName>
        <fullName evidence="1">Uncharacterized protein</fullName>
    </submittedName>
</protein>
<organism evidence="1 2">
    <name type="scientific">Burkholderia phage BcepSaruman</name>
    <dbReference type="NCBI Taxonomy" id="2530032"/>
    <lineage>
        <taxon>Viruses</taxon>
        <taxon>Duplodnaviria</taxon>
        <taxon>Heunggongvirae</taxon>
        <taxon>Uroviricota</taxon>
        <taxon>Caudoviricetes</taxon>
        <taxon>Sarumanvirus</taxon>
        <taxon>Sarumanvirus bcepsaruman</taxon>
    </lineage>
</organism>
<sequence length="105" mass="11305">MYKASPVVKSGMAVIDGLLAQATEHALTMIEREARRVLRGPNRAASFCMGMGSASFSDKNGNLLDDDYPPLSSVMAILAEFDHALKLTGTPMKIDGPDAPTLHDW</sequence>
<accession>A0A4D5ZDU3</accession>
<proteinExistence type="predicted"/>
<dbReference type="EMBL" id="MK552140">
    <property type="protein sequence ID" value="QBX06417.1"/>
    <property type="molecule type" value="Genomic_DNA"/>
</dbReference>
<name>A0A4D5ZDU3_9CAUD</name>
<dbReference type="Proteomes" id="UP000296455">
    <property type="component" value="Segment"/>
</dbReference>
<gene>
    <name evidence="1" type="ORF">BcepSaruman_004</name>
</gene>
<evidence type="ECO:0000313" key="1">
    <source>
        <dbReference type="EMBL" id="QBX06417.1"/>
    </source>
</evidence>
<reference evidence="1 2" key="1">
    <citation type="submission" date="2019-02" db="EMBL/GenBank/DDBJ databases">
        <title>Complete genome sequence of Burkholderia cenocepacia phage BcepSaruman.</title>
        <authorList>
            <person name="Park K."/>
            <person name="Liu M."/>
            <person name="Gill J."/>
        </authorList>
    </citation>
    <scope>NUCLEOTIDE SEQUENCE [LARGE SCALE GENOMIC DNA]</scope>
</reference>